<evidence type="ECO:0000256" key="3">
    <source>
        <dbReference type="SAM" id="SignalP"/>
    </source>
</evidence>
<evidence type="ECO:0000256" key="1">
    <source>
        <dbReference type="ARBA" id="ARBA00022614"/>
    </source>
</evidence>
<dbReference type="Proteomes" id="UP000663829">
    <property type="component" value="Unassembled WGS sequence"/>
</dbReference>
<comment type="caution">
    <text evidence="5">The sequence shown here is derived from an EMBL/GenBank/DDBJ whole genome shotgun (WGS) entry which is preliminary data.</text>
</comment>
<dbReference type="EMBL" id="CAJNOQ010000370">
    <property type="protein sequence ID" value="CAF0793384.1"/>
    <property type="molecule type" value="Genomic_DNA"/>
</dbReference>
<evidence type="ECO:0000256" key="2">
    <source>
        <dbReference type="ARBA" id="ARBA00022729"/>
    </source>
</evidence>
<dbReference type="EMBL" id="CAJOBA010002396">
    <property type="protein sequence ID" value="CAF3643194.1"/>
    <property type="molecule type" value="Genomic_DNA"/>
</dbReference>
<dbReference type="OrthoDB" id="1600340at2759"/>
<sequence>MNSPFDFVNHRHRLILLLTCIYILLNILPQSIEACPNECTCHGPNVDCSNRGLQQIPLGIPRNVFKL</sequence>
<evidence type="ECO:0000313" key="9">
    <source>
        <dbReference type="Proteomes" id="UP000663829"/>
    </source>
</evidence>
<organism evidence="5 9">
    <name type="scientific">Didymodactylos carnosus</name>
    <dbReference type="NCBI Taxonomy" id="1234261"/>
    <lineage>
        <taxon>Eukaryota</taxon>
        <taxon>Metazoa</taxon>
        <taxon>Spiralia</taxon>
        <taxon>Gnathifera</taxon>
        <taxon>Rotifera</taxon>
        <taxon>Eurotatoria</taxon>
        <taxon>Bdelloidea</taxon>
        <taxon>Philodinida</taxon>
        <taxon>Philodinidae</taxon>
        <taxon>Didymodactylos</taxon>
    </lineage>
</organism>
<evidence type="ECO:0000313" key="5">
    <source>
        <dbReference type="EMBL" id="CAF0793384.1"/>
    </source>
</evidence>
<dbReference type="InterPro" id="IPR032675">
    <property type="entry name" value="LRR_dom_sf"/>
</dbReference>
<keyword evidence="1" id="KW-0433">Leucine-rich repeat</keyword>
<dbReference type="EMBL" id="CAJNOK010002396">
    <property type="protein sequence ID" value="CAF0858219.1"/>
    <property type="molecule type" value="Genomic_DNA"/>
</dbReference>
<dbReference type="Proteomes" id="UP000682733">
    <property type="component" value="Unassembled WGS sequence"/>
</dbReference>
<reference evidence="5" key="1">
    <citation type="submission" date="2021-02" db="EMBL/GenBank/DDBJ databases">
        <authorList>
            <person name="Nowell W R."/>
        </authorList>
    </citation>
    <scope>NUCLEOTIDE SEQUENCE</scope>
</reference>
<evidence type="ECO:0000259" key="4">
    <source>
        <dbReference type="SMART" id="SM00013"/>
    </source>
</evidence>
<proteinExistence type="predicted"/>
<evidence type="ECO:0000313" key="6">
    <source>
        <dbReference type="EMBL" id="CAF0858219.1"/>
    </source>
</evidence>
<feature type="signal peptide" evidence="3">
    <location>
        <begin position="1"/>
        <end position="34"/>
    </location>
</feature>
<evidence type="ECO:0000313" key="7">
    <source>
        <dbReference type="EMBL" id="CAF3577783.1"/>
    </source>
</evidence>
<name>A0A813SCZ9_9BILA</name>
<keyword evidence="2 3" id="KW-0732">Signal</keyword>
<dbReference type="InterPro" id="IPR000372">
    <property type="entry name" value="LRRNT"/>
</dbReference>
<feature type="domain" description="LRRNT" evidence="4">
    <location>
        <begin position="34"/>
        <end position="66"/>
    </location>
</feature>
<dbReference type="Pfam" id="PF01462">
    <property type="entry name" value="LRRNT"/>
    <property type="match status" value="1"/>
</dbReference>
<keyword evidence="9" id="KW-1185">Reference proteome</keyword>
<feature type="chain" id="PRO_5035597601" description="LRRNT domain-containing protein" evidence="3">
    <location>
        <begin position="35"/>
        <end position="67"/>
    </location>
</feature>
<dbReference type="AlphaFoldDB" id="A0A813SCZ9"/>
<dbReference type="Proteomes" id="UP000681722">
    <property type="component" value="Unassembled WGS sequence"/>
</dbReference>
<evidence type="ECO:0000313" key="8">
    <source>
        <dbReference type="EMBL" id="CAF3643194.1"/>
    </source>
</evidence>
<accession>A0A813SCZ9</accession>
<protein>
    <recommendedName>
        <fullName evidence="4">LRRNT domain-containing protein</fullName>
    </recommendedName>
</protein>
<dbReference type="Gene3D" id="3.80.10.10">
    <property type="entry name" value="Ribonuclease Inhibitor"/>
    <property type="match status" value="1"/>
</dbReference>
<gene>
    <name evidence="5" type="ORF">GPM918_LOCUS3121</name>
    <name evidence="6" type="ORF">OVA965_LOCUS7499</name>
    <name evidence="7" type="ORF">SRO942_LOCUS3121</name>
    <name evidence="8" type="ORF">TMI583_LOCUS7494</name>
</gene>
<dbReference type="EMBL" id="CAJOBC010000370">
    <property type="protein sequence ID" value="CAF3577783.1"/>
    <property type="molecule type" value="Genomic_DNA"/>
</dbReference>
<dbReference type="SMART" id="SM00013">
    <property type="entry name" value="LRRNT"/>
    <property type="match status" value="1"/>
</dbReference>
<dbReference type="Proteomes" id="UP000677228">
    <property type="component" value="Unassembled WGS sequence"/>
</dbReference>